<protein>
    <submittedName>
        <fullName evidence="1">Uncharacterized protein</fullName>
    </submittedName>
</protein>
<sequence length="502" mass="53615">MLKMILDASGSLTLTNDGNAILREVDVSHPAAKSIIELSRTQDEEVGDGTTTVAVLAGELLSVAEPFIKANMHPTVVVRAYFAALDEAVRFAEQAAVVLDADDTENLEAIVASCIGTKYMHRHSDLLVRIALAAVKTVRDTVDGRVLIDTKTYVKVEKLPGGEMEDSRVLDGVMLAKDVTAANMRRRIVKPRVLLVDCPLEYRKAESATNVELTKEADFRALLAAEEEYVTRIVGDLLAHKPDLLITEKGVSDLALHLLAKANVSVIRRVRKTDNNRVARAVGATIVSRTSEIVESDVGTGAGLFEVTKVGDDYFTFITGCENPRACTVLLRGGSKDVLNEVERNLQDALCVARNILLHPKMVPGGGAIEMAVAAHLTAKSKTLTDVSAAPYRAVASALEVVPRTLAENCGAKVIRVLTALRAKHSGGGGEEAPFFGIDGRSGEVVDMRTLGVWEPLIVKTQTMKTAVEAAAMLLRIDDIVSGLSKPKGSGGEGGGGGFEEE</sequence>
<gene>
    <name evidence="1" type="ORF">I4F81_004965</name>
</gene>
<comment type="caution">
    <text evidence="1">The sequence shown here is derived from an EMBL/GenBank/DDBJ whole genome shotgun (WGS) entry which is preliminary data.</text>
</comment>
<accession>A0ACC3BXH9</accession>
<evidence type="ECO:0000313" key="2">
    <source>
        <dbReference type="Proteomes" id="UP000798662"/>
    </source>
</evidence>
<organism evidence="1 2">
    <name type="scientific">Pyropia yezoensis</name>
    <name type="common">Susabi-nori</name>
    <name type="synonym">Porphyra yezoensis</name>
    <dbReference type="NCBI Taxonomy" id="2788"/>
    <lineage>
        <taxon>Eukaryota</taxon>
        <taxon>Rhodophyta</taxon>
        <taxon>Bangiophyceae</taxon>
        <taxon>Bangiales</taxon>
        <taxon>Bangiaceae</taxon>
        <taxon>Pyropia</taxon>
    </lineage>
</organism>
<name>A0ACC3BXH9_PYRYE</name>
<evidence type="ECO:0000313" key="1">
    <source>
        <dbReference type="EMBL" id="KAK1862391.1"/>
    </source>
</evidence>
<dbReference type="EMBL" id="CM020618">
    <property type="protein sequence ID" value="KAK1862391.1"/>
    <property type="molecule type" value="Genomic_DNA"/>
</dbReference>
<dbReference type="Proteomes" id="UP000798662">
    <property type="component" value="Chromosome 1"/>
</dbReference>
<reference evidence="1" key="1">
    <citation type="submission" date="2019-11" db="EMBL/GenBank/DDBJ databases">
        <title>Nori genome reveals adaptations in red seaweeds to the harsh intertidal environment.</title>
        <authorList>
            <person name="Wang D."/>
            <person name="Mao Y."/>
        </authorList>
    </citation>
    <scope>NUCLEOTIDE SEQUENCE</scope>
    <source>
        <tissue evidence="1">Gametophyte</tissue>
    </source>
</reference>
<proteinExistence type="predicted"/>
<keyword evidence="2" id="KW-1185">Reference proteome</keyword>